<sequence length="123" mass="13703">MGKRITGRTVHPEISDATGWPALPSSSSSTPIQSRTQPWTTAKGKTNSKYPVEHTVKMQISFAPLHQDSASPSDELEYLSLPQRMVRSVHKSEANRPQAKLTRGPQILIVRDAAVKDMRFMFS</sequence>
<feature type="compositionally biased region" description="Polar residues" evidence="1">
    <location>
        <begin position="30"/>
        <end position="48"/>
    </location>
</feature>
<gene>
    <name evidence="2" type="ORF">XNOV1_A031852</name>
</gene>
<feature type="region of interest" description="Disordered" evidence="1">
    <location>
        <begin position="1"/>
        <end position="48"/>
    </location>
</feature>
<dbReference type="Proteomes" id="UP001178508">
    <property type="component" value="Chromosome 11"/>
</dbReference>
<protein>
    <submittedName>
        <fullName evidence="2">Uncharacterized protein LOC117821914</fullName>
    </submittedName>
</protein>
<evidence type="ECO:0000256" key="1">
    <source>
        <dbReference type="SAM" id="MobiDB-lite"/>
    </source>
</evidence>
<reference evidence="2" key="1">
    <citation type="submission" date="2023-08" db="EMBL/GenBank/DDBJ databases">
        <authorList>
            <person name="Alioto T."/>
            <person name="Alioto T."/>
            <person name="Gomez Garrido J."/>
        </authorList>
    </citation>
    <scope>NUCLEOTIDE SEQUENCE</scope>
</reference>
<evidence type="ECO:0000313" key="2">
    <source>
        <dbReference type="EMBL" id="CAJ1066841.1"/>
    </source>
</evidence>
<dbReference type="EMBL" id="OY660874">
    <property type="protein sequence ID" value="CAJ1066841.1"/>
    <property type="molecule type" value="Genomic_DNA"/>
</dbReference>
<dbReference type="AlphaFoldDB" id="A0AAV1G1R7"/>
<keyword evidence="3" id="KW-1185">Reference proteome</keyword>
<evidence type="ECO:0000313" key="3">
    <source>
        <dbReference type="Proteomes" id="UP001178508"/>
    </source>
</evidence>
<proteinExistence type="predicted"/>
<organism evidence="2 3">
    <name type="scientific">Xyrichtys novacula</name>
    <name type="common">Pearly razorfish</name>
    <name type="synonym">Hemipteronotus novacula</name>
    <dbReference type="NCBI Taxonomy" id="13765"/>
    <lineage>
        <taxon>Eukaryota</taxon>
        <taxon>Metazoa</taxon>
        <taxon>Chordata</taxon>
        <taxon>Craniata</taxon>
        <taxon>Vertebrata</taxon>
        <taxon>Euteleostomi</taxon>
        <taxon>Actinopterygii</taxon>
        <taxon>Neopterygii</taxon>
        <taxon>Teleostei</taxon>
        <taxon>Neoteleostei</taxon>
        <taxon>Acanthomorphata</taxon>
        <taxon>Eupercaria</taxon>
        <taxon>Labriformes</taxon>
        <taxon>Labridae</taxon>
        <taxon>Xyrichtys</taxon>
    </lineage>
</organism>
<accession>A0AAV1G1R7</accession>
<name>A0AAV1G1R7_XYRNO</name>